<comment type="caution">
    <text evidence="3">The sequence shown here is derived from an EMBL/GenBank/DDBJ whole genome shotgun (WGS) entry which is preliminary data.</text>
</comment>
<dbReference type="PANTHER" id="PTHR35526:SF3">
    <property type="entry name" value="ANTI-SIGMA-F FACTOR RSBW"/>
    <property type="match status" value="1"/>
</dbReference>
<dbReference type="InterPro" id="IPR050267">
    <property type="entry name" value="Anti-sigma-factor_SerPK"/>
</dbReference>
<dbReference type="InterPro" id="IPR003594">
    <property type="entry name" value="HATPase_dom"/>
</dbReference>
<name>A0ABP7IG07_9ACTN</name>
<feature type="domain" description="Histidine kinase/HSP90-like ATPase" evidence="2">
    <location>
        <begin position="19"/>
        <end position="127"/>
    </location>
</feature>
<sequence length="136" mass="14818">MIGTPRGYRTMSCELPGDEAIVVKARDIVRRTLVGWDLPDLMDDVVLMVSELVTNAIAHGAPPIGLSLRAGDGALRGEVTDNGSGLPRRLHVDRHVDHGRGLVIVDALADQWGLTACPGRTGKSVWFIRCLRHRHP</sequence>
<dbReference type="PANTHER" id="PTHR35526">
    <property type="entry name" value="ANTI-SIGMA-F FACTOR RSBW-RELATED"/>
    <property type="match status" value="1"/>
</dbReference>
<protein>
    <recommendedName>
        <fullName evidence="2">Histidine kinase/HSP90-like ATPase domain-containing protein</fullName>
    </recommendedName>
</protein>
<evidence type="ECO:0000259" key="2">
    <source>
        <dbReference type="Pfam" id="PF13581"/>
    </source>
</evidence>
<dbReference type="RefSeq" id="WP_344942730.1">
    <property type="nucleotide sequence ID" value="NZ_BAAAZR010000010.1"/>
</dbReference>
<keyword evidence="1" id="KW-0418">Kinase</keyword>
<gene>
    <name evidence="3" type="ORF">GCM10022226_42530</name>
</gene>
<dbReference type="CDD" id="cd16936">
    <property type="entry name" value="HATPase_RsbW-like"/>
    <property type="match status" value="1"/>
</dbReference>
<proteinExistence type="predicted"/>
<evidence type="ECO:0000313" key="3">
    <source>
        <dbReference type="EMBL" id="GAA3817415.1"/>
    </source>
</evidence>
<reference evidence="4" key="1">
    <citation type="journal article" date="2019" name="Int. J. Syst. Evol. Microbiol.">
        <title>The Global Catalogue of Microorganisms (GCM) 10K type strain sequencing project: providing services to taxonomists for standard genome sequencing and annotation.</title>
        <authorList>
            <consortium name="The Broad Institute Genomics Platform"/>
            <consortium name="The Broad Institute Genome Sequencing Center for Infectious Disease"/>
            <person name="Wu L."/>
            <person name="Ma J."/>
        </authorList>
    </citation>
    <scope>NUCLEOTIDE SEQUENCE [LARGE SCALE GENOMIC DNA]</scope>
    <source>
        <strain evidence="4">JCM 16908</strain>
    </source>
</reference>
<dbReference type="Pfam" id="PF13581">
    <property type="entry name" value="HATPase_c_2"/>
    <property type="match status" value="1"/>
</dbReference>
<keyword evidence="1" id="KW-0808">Transferase</keyword>
<accession>A0ABP7IG07</accession>
<dbReference type="Proteomes" id="UP001500888">
    <property type="component" value="Unassembled WGS sequence"/>
</dbReference>
<dbReference type="InterPro" id="IPR036890">
    <property type="entry name" value="HATPase_C_sf"/>
</dbReference>
<dbReference type="EMBL" id="BAAAZR010000010">
    <property type="protein sequence ID" value="GAA3817415.1"/>
    <property type="molecule type" value="Genomic_DNA"/>
</dbReference>
<keyword evidence="1" id="KW-0723">Serine/threonine-protein kinase</keyword>
<dbReference type="Gene3D" id="3.30.565.10">
    <property type="entry name" value="Histidine kinase-like ATPase, C-terminal domain"/>
    <property type="match status" value="1"/>
</dbReference>
<keyword evidence="4" id="KW-1185">Reference proteome</keyword>
<evidence type="ECO:0000313" key="4">
    <source>
        <dbReference type="Proteomes" id="UP001500888"/>
    </source>
</evidence>
<evidence type="ECO:0000256" key="1">
    <source>
        <dbReference type="ARBA" id="ARBA00022527"/>
    </source>
</evidence>
<organism evidence="3 4">
    <name type="scientific">Sphaerisporangium flaviroseum</name>
    <dbReference type="NCBI Taxonomy" id="509199"/>
    <lineage>
        <taxon>Bacteria</taxon>
        <taxon>Bacillati</taxon>
        <taxon>Actinomycetota</taxon>
        <taxon>Actinomycetes</taxon>
        <taxon>Streptosporangiales</taxon>
        <taxon>Streptosporangiaceae</taxon>
        <taxon>Sphaerisporangium</taxon>
    </lineage>
</organism>
<dbReference type="SUPFAM" id="SSF55874">
    <property type="entry name" value="ATPase domain of HSP90 chaperone/DNA topoisomerase II/histidine kinase"/>
    <property type="match status" value="1"/>
</dbReference>